<name>A0ABM4BKA2_HYDVU</name>
<dbReference type="SUPFAM" id="SSF50353">
    <property type="entry name" value="Cytokine"/>
    <property type="match status" value="1"/>
</dbReference>
<evidence type="ECO:0000256" key="1">
    <source>
        <dbReference type="ARBA" id="ARBA00007936"/>
    </source>
</evidence>
<protein>
    <submittedName>
        <fullName evidence="4">Fibroblast growth factor 3</fullName>
    </submittedName>
</protein>
<dbReference type="InterPro" id="IPR056378">
    <property type="entry name" value="Let-756-like_FGF"/>
</dbReference>
<accession>A0ABM4BKA2</accession>
<dbReference type="Pfam" id="PF00167">
    <property type="entry name" value="FGF"/>
    <property type="match status" value="1"/>
</dbReference>
<dbReference type="GeneID" id="101239906"/>
<organism evidence="3 4">
    <name type="scientific">Hydra vulgaris</name>
    <name type="common">Hydra</name>
    <name type="synonym">Hydra attenuata</name>
    <dbReference type="NCBI Taxonomy" id="6087"/>
    <lineage>
        <taxon>Eukaryota</taxon>
        <taxon>Metazoa</taxon>
        <taxon>Cnidaria</taxon>
        <taxon>Hydrozoa</taxon>
        <taxon>Hydroidolina</taxon>
        <taxon>Anthoathecata</taxon>
        <taxon>Aplanulata</taxon>
        <taxon>Hydridae</taxon>
        <taxon>Hydra</taxon>
    </lineage>
</organism>
<dbReference type="CDD" id="cd00058">
    <property type="entry name" value="beta-trefoil_FGF"/>
    <property type="match status" value="1"/>
</dbReference>
<feature type="signal peptide" evidence="2">
    <location>
        <begin position="1"/>
        <end position="21"/>
    </location>
</feature>
<reference evidence="4" key="1">
    <citation type="submission" date="2025-08" db="UniProtKB">
        <authorList>
            <consortium name="RefSeq"/>
        </authorList>
    </citation>
    <scope>IDENTIFICATION</scope>
</reference>
<gene>
    <name evidence="4" type="primary">LOC101239906</name>
</gene>
<dbReference type="Gene3D" id="2.80.10.50">
    <property type="match status" value="1"/>
</dbReference>
<feature type="chain" id="PRO_5047394174" evidence="2">
    <location>
        <begin position="22"/>
        <end position="214"/>
    </location>
</feature>
<comment type="similarity">
    <text evidence="1">Belongs to the heparin-binding growth factors family.</text>
</comment>
<evidence type="ECO:0000256" key="2">
    <source>
        <dbReference type="SAM" id="SignalP"/>
    </source>
</evidence>
<dbReference type="InterPro" id="IPR008996">
    <property type="entry name" value="IL1/FGF"/>
</dbReference>
<dbReference type="RefSeq" id="XP_065649476.1">
    <property type="nucleotide sequence ID" value="XM_065793404.1"/>
</dbReference>
<evidence type="ECO:0000313" key="3">
    <source>
        <dbReference type="Proteomes" id="UP001652625"/>
    </source>
</evidence>
<dbReference type="SMART" id="SM00442">
    <property type="entry name" value="FGF"/>
    <property type="match status" value="1"/>
</dbReference>
<evidence type="ECO:0000313" key="4">
    <source>
        <dbReference type="RefSeq" id="XP_065649476.1"/>
    </source>
</evidence>
<dbReference type="PANTHER" id="PTHR11486">
    <property type="entry name" value="FIBROBLAST GROWTH FACTOR"/>
    <property type="match status" value="1"/>
</dbReference>
<keyword evidence="3" id="KW-1185">Reference proteome</keyword>
<dbReference type="InterPro" id="IPR002209">
    <property type="entry name" value="Fibroblast_GF_fam"/>
</dbReference>
<proteinExistence type="inferred from homology"/>
<sequence length="214" mass="24380">MKTSKIKMSIVVLLIVLSITGQEIRSNEVVTITGRHIKKRIKHAEKFSSFFHKNVDELVEILPPTTHRDYTSLKPTNFRKVRLKSRTGYYLEVLNSGKVAGNTIETNYSVLEMQVIAPQIKRIKSVLTGKYISINSDGKVKTKTNISPDIYFIEEVLPHSFYSYFSIKYPKSTKEPPWLLGLKQKVGNKSYGVACRASRTLPGDNETQFSVMDF</sequence>
<dbReference type="Proteomes" id="UP001652625">
    <property type="component" value="Chromosome 03"/>
</dbReference>
<keyword evidence="2" id="KW-0732">Signal</keyword>